<keyword evidence="2" id="KW-0540">Nuclease</keyword>
<evidence type="ECO:0000313" key="2">
    <source>
        <dbReference type="EMBL" id="MEE3849322.1"/>
    </source>
</evidence>
<dbReference type="InterPro" id="IPR003615">
    <property type="entry name" value="HNH_nuc"/>
</dbReference>
<feature type="compositionally biased region" description="Acidic residues" evidence="1">
    <location>
        <begin position="140"/>
        <end position="183"/>
    </location>
</feature>
<feature type="region of interest" description="Disordered" evidence="1">
    <location>
        <begin position="308"/>
        <end position="466"/>
    </location>
</feature>
<keyword evidence="2" id="KW-0255">Endonuclease</keyword>
<name>A0ABU7M8K9_9ACTN</name>
<feature type="compositionally biased region" description="Low complexity" evidence="1">
    <location>
        <begin position="427"/>
        <end position="447"/>
    </location>
</feature>
<dbReference type="RefSeq" id="WP_330430960.1">
    <property type="nucleotide sequence ID" value="NZ_JAZDUF010000001.1"/>
</dbReference>
<protein>
    <submittedName>
        <fullName evidence="2">HNH endonuclease signature motif containing protein</fullName>
    </submittedName>
</protein>
<keyword evidence="3" id="KW-1185">Reference proteome</keyword>
<dbReference type="GO" id="GO:0004519">
    <property type="term" value="F:endonuclease activity"/>
    <property type="evidence" value="ECO:0007669"/>
    <property type="project" value="UniProtKB-KW"/>
</dbReference>
<sequence length="644" mass="68828">MFTYTDPAVDDTLLSSVGAEGLGAFARDALRLSRQAEARALLMAYHIGESAYNERLFGADGRHRMIFGQTARNTAVGEVSLALRINKTKAGEWYSLGASLQEYPKIRMAYLAGEFSTHRMSVMVHAADIAPKGDLRDQLPDTDTDADDETDEPTDPTLDDLLDEDDTDPDAEVQPEPQPDEDGPVSFEDLALELGNRASTDTALRDDLADAVISLDPDGAADSRDAIAEAFENITFSNEAGGHMNLDACMPAEHGVHLRDRITKLVAARVCKNDARTLGRQRILAFGEIVGIPGATLTCECGDDTCTAGQARTKRGKRTAPRADADTDANSSSPKDGDQGDHRPSATATGDTANDDTETTTPSAAEHSADGTSDDDDHGRSTNSASIAAPTDAAPATTTEGGDTTDTVDGSDNHEVADTADDDIDTLDSTADGATAEADADADPANTGHPEDGGTNDVPAAVDLPTPPTWTLLHDPTGIEPTRLQGYGAIDPAHAADLAPQAKIITVPTLVTPKPASRLIVIGDRALAPPIDPTGHGGFDIPPPGALIYRPPDRMRAEITYLDRRCRYPYCSRPSHECELDHLVKFNHADPLAGGWSVPFNFAPLCRPDHHRKHDGGWVPTMHTDRTITWRNLRTGETIITYPR</sequence>
<keyword evidence="2" id="KW-0378">Hydrolase</keyword>
<evidence type="ECO:0000313" key="3">
    <source>
        <dbReference type="Proteomes" id="UP001347146"/>
    </source>
</evidence>
<feature type="compositionally biased region" description="Basic and acidic residues" evidence="1">
    <location>
        <begin position="335"/>
        <end position="344"/>
    </location>
</feature>
<organism evidence="2 3">
    <name type="scientific">Gordonia sesuvii</name>
    <dbReference type="NCBI Taxonomy" id="3116777"/>
    <lineage>
        <taxon>Bacteria</taxon>
        <taxon>Bacillati</taxon>
        <taxon>Actinomycetota</taxon>
        <taxon>Actinomycetes</taxon>
        <taxon>Mycobacteriales</taxon>
        <taxon>Gordoniaceae</taxon>
        <taxon>Gordonia</taxon>
    </lineage>
</organism>
<gene>
    <name evidence="2" type="ORF">VZC37_03200</name>
</gene>
<accession>A0ABU7M8K9</accession>
<dbReference type="Proteomes" id="UP001347146">
    <property type="component" value="Unassembled WGS sequence"/>
</dbReference>
<comment type="caution">
    <text evidence="2">The sequence shown here is derived from an EMBL/GenBank/DDBJ whole genome shotgun (WGS) entry which is preliminary data.</text>
</comment>
<feature type="region of interest" description="Disordered" evidence="1">
    <location>
        <begin position="133"/>
        <end position="186"/>
    </location>
</feature>
<feature type="compositionally biased region" description="Low complexity" evidence="1">
    <location>
        <begin position="388"/>
        <end position="407"/>
    </location>
</feature>
<evidence type="ECO:0000256" key="1">
    <source>
        <dbReference type="SAM" id="MobiDB-lite"/>
    </source>
</evidence>
<reference evidence="2 3" key="1">
    <citation type="submission" date="2024-01" db="EMBL/GenBank/DDBJ databases">
        <title>Draft genome sequence of Gordonia sp. LSe1-13.</title>
        <authorList>
            <person name="Suphannarot A."/>
            <person name="Mingma R."/>
        </authorList>
    </citation>
    <scope>NUCLEOTIDE SEQUENCE [LARGE SCALE GENOMIC DNA]</scope>
    <source>
        <strain evidence="2 3">LSe1-13</strain>
    </source>
</reference>
<dbReference type="EMBL" id="JAZDUF010000001">
    <property type="protein sequence ID" value="MEE3849322.1"/>
    <property type="molecule type" value="Genomic_DNA"/>
</dbReference>
<proteinExistence type="predicted"/>
<dbReference type="CDD" id="cd00085">
    <property type="entry name" value="HNHc"/>
    <property type="match status" value="1"/>
</dbReference>